<keyword evidence="2" id="KW-1185">Reference proteome</keyword>
<proteinExistence type="predicted"/>
<dbReference type="InterPro" id="IPR016181">
    <property type="entry name" value="Acyl_CoA_acyltransferase"/>
</dbReference>
<evidence type="ECO:0000313" key="2">
    <source>
        <dbReference type="Proteomes" id="UP000010931"/>
    </source>
</evidence>
<dbReference type="EMBL" id="AEJB01000009">
    <property type="protein sequence ID" value="ELP71272.1"/>
    <property type="molecule type" value="Genomic_DNA"/>
</dbReference>
<comment type="caution">
    <text evidence="1">The sequence shown here is derived from an EMBL/GenBank/DDBJ whole genome shotgun (WGS) entry which is preliminary data.</text>
</comment>
<evidence type="ECO:0008006" key="3">
    <source>
        <dbReference type="Google" id="ProtNLM"/>
    </source>
</evidence>
<dbReference type="AlphaFoldDB" id="L7FIW1"/>
<gene>
    <name evidence="1" type="ORF">STRTUCAR8_09846</name>
</gene>
<name>L7FIW1_STRT8</name>
<reference evidence="1 2" key="1">
    <citation type="journal article" date="2011" name="Plasmid">
        <title>Streptomyces turgidiscabies Car8 contains a modular pathogenicity island that shares virulence genes with other actinobacterial plant pathogens.</title>
        <authorList>
            <person name="Huguet-Tapia J.C."/>
            <person name="Badger J.H."/>
            <person name="Loria R."/>
            <person name="Pettis G.S."/>
        </authorList>
    </citation>
    <scope>NUCLEOTIDE SEQUENCE [LARGE SCALE GENOMIC DNA]</scope>
    <source>
        <strain evidence="1 2">Car8</strain>
    </source>
</reference>
<dbReference type="Proteomes" id="UP000010931">
    <property type="component" value="Unassembled WGS sequence"/>
</dbReference>
<dbReference type="STRING" id="85558.T45_08567"/>
<dbReference type="SUPFAM" id="SSF55729">
    <property type="entry name" value="Acyl-CoA N-acyltransferases (Nat)"/>
    <property type="match status" value="1"/>
</dbReference>
<sequence length="115" mass="12543">MWAGRGRVSAGFWRLYFVVVVDGEPRGVQDLIGSDFATFGTVSTFSWLSPDVRGGGLGKEMRQVVLRLAFAGLGALVRRTVTRSPTTMPRTVSPQWWGICRTASPGTPGAASRWR</sequence>
<organism evidence="1 2">
    <name type="scientific">Streptomyces turgidiscabies (strain Car8)</name>
    <dbReference type="NCBI Taxonomy" id="698760"/>
    <lineage>
        <taxon>Bacteria</taxon>
        <taxon>Bacillati</taxon>
        <taxon>Actinomycetota</taxon>
        <taxon>Actinomycetes</taxon>
        <taxon>Kitasatosporales</taxon>
        <taxon>Streptomycetaceae</taxon>
        <taxon>Streptomyces</taxon>
    </lineage>
</organism>
<dbReference type="Gene3D" id="3.40.630.30">
    <property type="match status" value="1"/>
</dbReference>
<accession>L7FIW1</accession>
<protein>
    <recommendedName>
        <fullName evidence="3">N-acetyltransferase domain-containing protein</fullName>
    </recommendedName>
</protein>
<evidence type="ECO:0000313" key="1">
    <source>
        <dbReference type="EMBL" id="ELP71272.1"/>
    </source>
</evidence>